<name>A0A9J6BUQ9_POLVA</name>
<feature type="compositionally biased region" description="Low complexity" evidence="1">
    <location>
        <begin position="146"/>
        <end position="156"/>
    </location>
</feature>
<keyword evidence="3" id="KW-1185">Reference proteome</keyword>
<reference evidence="2" key="1">
    <citation type="submission" date="2021-03" db="EMBL/GenBank/DDBJ databases">
        <title>Chromosome level genome of the anhydrobiotic midge Polypedilum vanderplanki.</title>
        <authorList>
            <person name="Yoshida Y."/>
            <person name="Kikawada T."/>
            <person name="Gusev O."/>
        </authorList>
    </citation>
    <scope>NUCLEOTIDE SEQUENCE</scope>
    <source>
        <strain evidence="2">NIAS01</strain>
        <tissue evidence="2">Whole body or cell culture</tissue>
    </source>
</reference>
<dbReference type="EMBL" id="JADBJN010000003">
    <property type="protein sequence ID" value="KAG5673628.1"/>
    <property type="molecule type" value="Genomic_DNA"/>
</dbReference>
<feature type="region of interest" description="Disordered" evidence="1">
    <location>
        <begin position="29"/>
        <end position="50"/>
    </location>
</feature>
<sequence length="182" mass="20519">MYDTVMEFDTDFYDHSSRFEFEISEDTSFFTTRSPPSSPRPCPISPSHDSSSLLPMDEDCIDLSSFINKENKKPFSPARKRLNMDALATKSVLQSNNFTNIITTSDLPFRYNNFGLKRSDSTFESPVQSKRYKSENHPPASPTTFSSLSSSNSSSNQPAIKKTISIMNALTSSSENLRKNRL</sequence>
<feature type="region of interest" description="Disordered" evidence="1">
    <location>
        <begin position="120"/>
        <end position="160"/>
    </location>
</feature>
<evidence type="ECO:0000256" key="1">
    <source>
        <dbReference type="SAM" id="MobiDB-lite"/>
    </source>
</evidence>
<dbReference type="OrthoDB" id="10496317at2759"/>
<accession>A0A9J6BUQ9</accession>
<dbReference type="Proteomes" id="UP001107558">
    <property type="component" value="Chromosome 3"/>
</dbReference>
<comment type="caution">
    <text evidence="2">The sequence shown here is derived from an EMBL/GenBank/DDBJ whole genome shotgun (WGS) entry which is preliminary data.</text>
</comment>
<evidence type="ECO:0000313" key="3">
    <source>
        <dbReference type="Proteomes" id="UP001107558"/>
    </source>
</evidence>
<gene>
    <name evidence="2" type="ORF">PVAND_003657</name>
</gene>
<dbReference type="AlphaFoldDB" id="A0A9J6BUQ9"/>
<organism evidence="2 3">
    <name type="scientific">Polypedilum vanderplanki</name>
    <name type="common">Sleeping chironomid midge</name>
    <dbReference type="NCBI Taxonomy" id="319348"/>
    <lineage>
        <taxon>Eukaryota</taxon>
        <taxon>Metazoa</taxon>
        <taxon>Ecdysozoa</taxon>
        <taxon>Arthropoda</taxon>
        <taxon>Hexapoda</taxon>
        <taxon>Insecta</taxon>
        <taxon>Pterygota</taxon>
        <taxon>Neoptera</taxon>
        <taxon>Endopterygota</taxon>
        <taxon>Diptera</taxon>
        <taxon>Nematocera</taxon>
        <taxon>Chironomoidea</taxon>
        <taxon>Chironomidae</taxon>
        <taxon>Chironominae</taxon>
        <taxon>Polypedilum</taxon>
        <taxon>Polypedilum</taxon>
    </lineage>
</organism>
<evidence type="ECO:0000313" key="2">
    <source>
        <dbReference type="EMBL" id="KAG5673628.1"/>
    </source>
</evidence>
<proteinExistence type="predicted"/>
<protein>
    <submittedName>
        <fullName evidence="2">Uncharacterized protein</fullName>
    </submittedName>
</protein>